<protein>
    <recommendedName>
        <fullName evidence="2">histidine kinase</fullName>
        <ecNumber evidence="2">2.7.13.3</ecNumber>
    </recommendedName>
</protein>
<evidence type="ECO:0000259" key="8">
    <source>
        <dbReference type="PROSITE" id="PS50109"/>
    </source>
</evidence>
<accession>A0ABS7ZKE0</accession>
<dbReference type="PRINTS" id="PR00344">
    <property type="entry name" value="BCTRLSENSOR"/>
</dbReference>
<evidence type="ECO:0000256" key="3">
    <source>
        <dbReference type="ARBA" id="ARBA00022553"/>
    </source>
</evidence>
<dbReference type="Gene3D" id="3.30.565.10">
    <property type="entry name" value="Histidine kinase-like ATPase, C-terminal domain"/>
    <property type="match status" value="1"/>
</dbReference>
<dbReference type="CDD" id="cd00156">
    <property type="entry name" value="REC"/>
    <property type="match status" value="1"/>
</dbReference>
<dbReference type="PROSITE" id="PS50109">
    <property type="entry name" value="HIS_KIN"/>
    <property type="match status" value="1"/>
</dbReference>
<organism evidence="10 11">
    <name type="scientific">Thalassolituus marinus</name>
    <dbReference type="NCBI Taxonomy" id="671053"/>
    <lineage>
        <taxon>Bacteria</taxon>
        <taxon>Pseudomonadati</taxon>
        <taxon>Pseudomonadota</taxon>
        <taxon>Gammaproteobacteria</taxon>
        <taxon>Oceanospirillales</taxon>
        <taxon>Oceanospirillaceae</taxon>
        <taxon>Thalassolituus</taxon>
    </lineage>
</organism>
<dbReference type="PANTHER" id="PTHR43047">
    <property type="entry name" value="TWO-COMPONENT HISTIDINE PROTEIN KINASE"/>
    <property type="match status" value="1"/>
</dbReference>
<comment type="caution">
    <text evidence="10">The sequence shown here is derived from an EMBL/GenBank/DDBJ whole genome shotgun (WGS) entry which is preliminary data.</text>
</comment>
<dbReference type="EMBL" id="JAEDAH010000005">
    <property type="protein sequence ID" value="MCA6062187.1"/>
    <property type="molecule type" value="Genomic_DNA"/>
</dbReference>
<dbReference type="PROSITE" id="PS50110">
    <property type="entry name" value="RESPONSE_REGULATORY"/>
    <property type="match status" value="1"/>
</dbReference>
<dbReference type="Gene3D" id="1.10.287.130">
    <property type="match status" value="1"/>
</dbReference>
<feature type="transmembrane region" description="Helical" evidence="7">
    <location>
        <begin position="34"/>
        <end position="55"/>
    </location>
</feature>
<feature type="domain" description="Histidine kinase" evidence="8">
    <location>
        <begin position="235"/>
        <end position="447"/>
    </location>
</feature>
<dbReference type="SMART" id="SM00448">
    <property type="entry name" value="REC"/>
    <property type="match status" value="1"/>
</dbReference>
<evidence type="ECO:0000313" key="11">
    <source>
        <dbReference type="Proteomes" id="UP000714380"/>
    </source>
</evidence>
<sequence>MLETLYRKYLSSFQDHPLATEIQWERHNLFMSEVGSRMVTTVIGAGLVGLMFYSSAPFSALVIWFAAIAFVALNSWLIIRHHYRQPARDQSLANIGYVRRWHWLNLYLSVIWGILWGLTPFLFFPDASQVQVLSVLMLVVVLVSTPSVTMGCYPDIYITFLTPVFFSFGWHLLSVDFGGEWLPVIIAPFTWVSLVAFSVMIHRTHMEAIILRLEHRDSEKLAQRRTQAKTRFIAVASHDLRQPVQAARLYAEAMQSNVDLRNDITINKLTDSLHSASQLLDRLLDISRMDAGVVKVKKTRQRLDETLNRLAATHAIHAQEKSLSFSLQTEQLWADMDTGIVSEILDNLLANAIRYTHKGSVKLLASNHHGMISVEVSDTGAGMTEQELDDAFEEFVQLADSEESARQGMGLGLPIVKRLCHLHGIKLDVMSKPGKGTTITLCWPAADKPDAAEGVSSHSVQQGCLRILLVEDEEQVADAISAVLVSAGHDVAVSHSLQKTRELLHSQWQPDILISDDRLPEGKNALDIIHCVHSVYPQLPAMVITGNTSPERLKTLQSSGLTVLFKPMSADKLRQSINELLLSVE</sequence>
<evidence type="ECO:0000256" key="4">
    <source>
        <dbReference type="ARBA" id="ARBA00022679"/>
    </source>
</evidence>
<keyword evidence="4" id="KW-0808">Transferase</keyword>
<dbReference type="Pfam" id="PF02518">
    <property type="entry name" value="HATPase_c"/>
    <property type="match status" value="1"/>
</dbReference>
<dbReference type="InterPro" id="IPR036097">
    <property type="entry name" value="HisK_dim/P_sf"/>
</dbReference>
<dbReference type="SUPFAM" id="SSF47384">
    <property type="entry name" value="Homodimeric domain of signal transducing histidine kinase"/>
    <property type="match status" value="1"/>
</dbReference>
<keyword evidence="7" id="KW-0472">Membrane</keyword>
<feature type="transmembrane region" description="Helical" evidence="7">
    <location>
        <begin position="130"/>
        <end position="149"/>
    </location>
</feature>
<keyword evidence="3 6" id="KW-0597">Phosphoprotein</keyword>
<evidence type="ECO:0000259" key="9">
    <source>
        <dbReference type="PROSITE" id="PS50110"/>
    </source>
</evidence>
<dbReference type="PANTHER" id="PTHR43047:SF9">
    <property type="entry name" value="HISTIDINE KINASE"/>
    <property type="match status" value="1"/>
</dbReference>
<dbReference type="SUPFAM" id="SSF52172">
    <property type="entry name" value="CheY-like"/>
    <property type="match status" value="1"/>
</dbReference>
<comment type="catalytic activity">
    <reaction evidence="1">
        <text>ATP + protein L-histidine = ADP + protein N-phospho-L-histidine.</text>
        <dbReference type="EC" id="2.7.13.3"/>
    </reaction>
</comment>
<dbReference type="EC" id="2.7.13.3" evidence="2"/>
<dbReference type="CDD" id="cd00082">
    <property type="entry name" value="HisKA"/>
    <property type="match status" value="1"/>
</dbReference>
<dbReference type="InterPro" id="IPR004358">
    <property type="entry name" value="Sig_transdc_His_kin-like_C"/>
</dbReference>
<evidence type="ECO:0000256" key="2">
    <source>
        <dbReference type="ARBA" id="ARBA00012438"/>
    </source>
</evidence>
<keyword evidence="5" id="KW-0418">Kinase</keyword>
<keyword evidence="7" id="KW-1133">Transmembrane helix</keyword>
<reference evidence="10 11" key="1">
    <citation type="submission" date="2020-12" db="EMBL/GenBank/DDBJ databases">
        <title>Novel Thalassolituus-related marine hydrocarbonoclastic bacteria mediated algae-derived hydrocarbons mineralization in twilight zone of the northern South China Sea.</title>
        <authorList>
            <person name="Dong C."/>
        </authorList>
    </citation>
    <scope>NUCLEOTIDE SEQUENCE [LARGE SCALE GENOMIC DNA]</scope>
    <source>
        <strain evidence="10 11">IMCC1826</strain>
    </source>
</reference>
<dbReference type="SUPFAM" id="SSF55874">
    <property type="entry name" value="ATPase domain of HSP90 chaperone/DNA topoisomerase II/histidine kinase"/>
    <property type="match status" value="1"/>
</dbReference>
<proteinExistence type="predicted"/>
<dbReference type="InterPro" id="IPR003661">
    <property type="entry name" value="HisK_dim/P_dom"/>
</dbReference>
<keyword evidence="11" id="KW-1185">Reference proteome</keyword>
<evidence type="ECO:0000256" key="1">
    <source>
        <dbReference type="ARBA" id="ARBA00000085"/>
    </source>
</evidence>
<feature type="transmembrane region" description="Helical" evidence="7">
    <location>
        <begin position="156"/>
        <end position="175"/>
    </location>
</feature>
<dbReference type="InterPro" id="IPR011006">
    <property type="entry name" value="CheY-like_superfamily"/>
</dbReference>
<gene>
    <name evidence="10" type="ORF">I9W95_01060</name>
</gene>
<dbReference type="Gene3D" id="3.40.50.2300">
    <property type="match status" value="1"/>
</dbReference>
<dbReference type="SMART" id="SM00388">
    <property type="entry name" value="HisKA"/>
    <property type="match status" value="1"/>
</dbReference>
<keyword evidence="7" id="KW-0812">Transmembrane</keyword>
<evidence type="ECO:0000256" key="5">
    <source>
        <dbReference type="ARBA" id="ARBA00022777"/>
    </source>
</evidence>
<feature type="domain" description="Response regulatory" evidence="9">
    <location>
        <begin position="466"/>
        <end position="581"/>
    </location>
</feature>
<dbReference type="InterPro" id="IPR005467">
    <property type="entry name" value="His_kinase_dom"/>
</dbReference>
<evidence type="ECO:0000256" key="7">
    <source>
        <dbReference type="SAM" id="Phobius"/>
    </source>
</evidence>
<evidence type="ECO:0000256" key="6">
    <source>
        <dbReference type="PROSITE-ProRule" id="PRU00169"/>
    </source>
</evidence>
<dbReference type="RefSeq" id="WP_225670884.1">
    <property type="nucleotide sequence ID" value="NZ_JAEDAH010000005.1"/>
</dbReference>
<evidence type="ECO:0000313" key="10">
    <source>
        <dbReference type="EMBL" id="MCA6062187.1"/>
    </source>
</evidence>
<feature type="modified residue" description="4-aspartylphosphate" evidence="6">
    <location>
        <position position="516"/>
    </location>
</feature>
<dbReference type="Pfam" id="PF00072">
    <property type="entry name" value="Response_reg"/>
    <property type="match status" value="1"/>
</dbReference>
<dbReference type="SMART" id="SM00387">
    <property type="entry name" value="HATPase_c"/>
    <property type="match status" value="1"/>
</dbReference>
<name>A0ABS7ZKE0_9GAMM</name>
<feature type="transmembrane region" description="Helical" evidence="7">
    <location>
        <begin position="104"/>
        <end position="124"/>
    </location>
</feature>
<dbReference type="InterPro" id="IPR001789">
    <property type="entry name" value="Sig_transdc_resp-reg_receiver"/>
</dbReference>
<dbReference type="Pfam" id="PF00512">
    <property type="entry name" value="HisKA"/>
    <property type="match status" value="1"/>
</dbReference>
<dbReference type="Proteomes" id="UP000714380">
    <property type="component" value="Unassembled WGS sequence"/>
</dbReference>
<dbReference type="InterPro" id="IPR003594">
    <property type="entry name" value="HATPase_dom"/>
</dbReference>
<feature type="transmembrane region" description="Helical" evidence="7">
    <location>
        <begin position="61"/>
        <end position="83"/>
    </location>
</feature>
<feature type="transmembrane region" description="Helical" evidence="7">
    <location>
        <begin position="181"/>
        <end position="202"/>
    </location>
</feature>
<dbReference type="InterPro" id="IPR036890">
    <property type="entry name" value="HATPase_C_sf"/>
</dbReference>